<accession>A0A2I2M687</accession>
<organism evidence="1 2">
    <name type="scientific">Tenacibaculum finnmarkense genomovar ulcerans</name>
    <dbReference type="NCBI Taxonomy" id="2781388"/>
    <lineage>
        <taxon>Bacteria</taxon>
        <taxon>Pseudomonadati</taxon>
        <taxon>Bacteroidota</taxon>
        <taxon>Flavobacteriia</taxon>
        <taxon>Flavobacteriales</taxon>
        <taxon>Flavobacteriaceae</taxon>
        <taxon>Tenacibaculum</taxon>
        <taxon>Tenacibaculum finnmarkense</taxon>
    </lineage>
</organism>
<evidence type="ECO:0000313" key="1">
    <source>
        <dbReference type="EMBL" id="SOU88059.1"/>
    </source>
</evidence>
<evidence type="ECO:0000313" key="2">
    <source>
        <dbReference type="Proteomes" id="UP000490060"/>
    </source>
</evidence>
<dbReference type="AlphaFoldDB" id="A0A2I2M687"/>
<dbReference type="EMBL" id="OENE01000007">
    <property type="protein sequence ID" value="SOU88059.1"/>
    <property type="molecule type" value="Genomic_DNA"/>
</dbReference>
<protein>
    <recommendedName>
        <fullName evidence="3">Roadblock/LAMTOR2 domain-containing protein</fullName>
    </recommendedName>
</protein>
<dbReference type="GeneID" id="86818204"/>
<evidence type="ECO:0008006" key="3">
    <source>
        <dbReference type="Google" id="ProtNLM"/>
    </source>
</evidence>
<gene>
    <name evidence="1" type="ORF">TNO010_150006</name>
</gene>
<proteinExistence type="predicted"/>
<dbReference type="Proteomes" id="UP000490060">
    <property type="component" value="Unassembled WGS sequence"/>
</dbReference>
<reference evidence="1 2" key="1">
    <citation type="submission" date="2017-11" db="EMBL/GenBank/DDBJ databases">
        <authorList>
            <person name="Duchaud E."/>
        </authorList>
    </citation>
    <scope>NUCLEOTIDE SEQUENCE [LARGE SCALE GENOMIC DNA]</scope>
    <source>
        <strain evidence="1 2">TNO010</strain>
    </source>
</reference>
<sequence length="111" mass="13070">MDLEELLIETKSTAIFLLKDDGEVIDFFPKKNDLGDLQEKIIVFQTTLFNMGNHFFSTFFNTELKKIRLKSDGQNILMIKHHQYMLCFLSKKKINIALLDIILKKEFNNQL</sequence>
<name>A0A2I2M687_9FLAO</name>
<dbReference type="RefSeq" id="WP_058883979.1">
    <property type="nucleotide sequence ID" value="NZ_JAFMUG010000003.1"/>
</dbReference>